<evidence type="ECO:0000256" key="8">
    <source>
        <dbReference type="ARBA" id="ARBA00051245"/>
    </source>
</evidence>
<evidence type="ECO:0000256" key="5">
    <source>
        <dbReference type="ARBA" id="ARBA00022777"/>
    </source>
</evidence>
<protein>
    <recommendedName>
        <fullName evidence="2">non-specific protein-tyrosine kinase</fullName>
        <ecNumber evidence="2">2.7.10.2</ecNumber>
    </recommendedName>
</protein>
<reference evidence="10 11" key="1">
    <citation type="journal article" date="2013" name="Genome Biol.">
        <title>Genomic analysis reveals key aspects of prokaryotic symbiosis in the phototrophic consortium "Chlorochromatium aggregatum".</title>
        <authorList>
            <person name="Liu Z."/>
            <person name="Muller J."/>
            <person name="Li T."/>
            <person name="Alvey R.M."/>
            <person name="Vogl K."/>
            <person name="Frigaard N.U."/>
            <person name="Rockwell N.C."/>
            <person name="Boyd E.S."/>
            <person name="Tomsho L.P."/>
            <person name="Schuster S.C."/>
            <person name="Henke P."/>
            <person name="Rohde M."/>
            <person name="Overmann J."/>
            <person name="Bryant D.A."/>
        </authorList>
    </citation>
    <scope>NUCLEOTIDE SEQUENCE [LARGE SCALE GENOMIC DNA]</scope>
    <source>
        <strain evidence="10">CR</strain>
    </source>
</reference>
<dbReference type="SUPFAM" id="SSF160246">
    <property type="entry name" value="EspE N-terminal domain-like"/>
    <property type="match status" value="1"/>
</dbReference>
<organism evidence="10 11">
    <name type="scientific">Candidatus Symbiobacter mobilis CR</name>
    <dbReference type="NCBI Taxonomy" id="946483"/>
    <lineage>
        <taxon>Bacteria</taxon>
        <taxon>Pseudomonadati</taxon>
        <taxon>Pseudomonadota</taxon>
        <taxon>Betaproteobacteria</taxon>
        <taxon>Burkholderiales</taxon>
        <taxon>Comamonadaceae</taxon>
    </lineage>
</organism>
<keyword evidence="5 10" id="KW-0418">Kinase</keyword>
<evidence type="ECO:0000256" key="3">
    <source>
        <dbReference type="ARBA" id="ARBA00022679"/>
    </source>
</evidence>
<dbReference type="HOGENOM" id="CLU_052027_2_1_4"/>
<dbReference type="NCBIfam" id="TIGR03029">
    <property type="entry name" value="EpsG"/>
    <property type="match status" value="1"/>
</dbReference>
<dbReference type="NCBIfam" id="TIGR01007">
    <property type="entry name" value="eps_fam"/>
    <property type="match status" value="1"/>
</dbReference>
<dbReference type="GO" id="GO:0005886">
    <property type="term" value="C:plasma membrane"/>
    <property type="evidence" value="ECO:0007669"/>
    <property type="project" value="TreeGrafter"/>
</dbReference>
<evidence type="ECO:0000313" key="11">
    <source>
        <dbReference type="Proteomes" id="UP000017184"/>
    </source>
</evidence>
<name>U5NB50_9BURK</name>
<dbReference type="InterPro" id="IPR050445">
    <property type="entry name" value="Bact_polysacc_biosynth/exp"/>
</dbReference>
<dbReference type="InterPro" id="IPR025669">
    <property type="entry name" value="AAA_dom"/>
</dbReference>
<feature type="domain" description="AAA" evidence="9">
    <location>
        <begin position="155"/>
        <end position="280"/>
    </location>
</feature>
<evidence type="ECO:0000256" key="6">
    <source>
        <dbReference type="ARBA" id="ARBA00022840"/>
    </source>
</evidence>
<dbReference type="SUPFAM" id="SSF52540">
    <property type="entry name" value="P-loop containing nucleoside triphosphate hydrolases"/>
    <property type="match status" value="1"/>
</dbReference>
<dbReference type="GO" id="GO:0004715">
    <property type="term" value="F:non-membrane spanning protein tyrosine kinase activity"/>
    <property type="evidence" value="ECO:0007669"/>
    <property type="project" value="UniProtKB-EC"/>
</dbReference>
<keyword evidence="4" id="KW-0547">Nucleotide-binding</keyword>
<evidence type="ECO:0000313" key="10">
    <source>
        <dbReference type="EMBL" id="AGX87458.1"/>
    </source>
</evidence>
<dbReference type="OrthoDB" id="9808257at2"/>
<proteinExistence type="inferred from homology"/>
<dbReference type="EMBL" id="CP004885">
    <property type="protein sequence ID" value="AGX87458.1"/>
    <property type="molecule type" value="Genomic_DNA"/>
</dbReference>
<evidence type="ECO:0000259" key="9">
    <source>
        <dbReference type="Pfam" id="PF13614"/>
    </source>
</evidence>
<evidence type="ECO:0000256" key="1">
    <source>
        <dbReference type="ARBA" id="ARBA00007316"/>
    </source>
</evidence>
<comment type="similarity">
    <text evidence="1">Belongs to the CpsD/CapB family.</text>
</comment>
<dbReference type="eggNOG" id="COG0489">
    <property type="taxonomic scope" value="Bacteria"/>
</dbReference>
<dbReference type="KEGG" id="cbx:Cenrod_1371"/>
<dbReference type="GO" id="GO:0005524">
    <property type="term" value="F:ATP binding"/>
    <property type="evidence" value="ECO:0007669"/>
    <property type="project" value="UniProtKB-KW"/>
</dbReference>
<dbReference type="PANTHER" id="PTHR32309">
    <property type="entry name" value="TYROSINE-PROTEIN KINASE"/>
    <property type="match status" value="1"/>
</dbReference>
<dbReference type="AlphaFoldDB" id="U5NB50"/>
<dbReference type="InterPro" id="IPR027417">
    <property type="entry name" value="P-loop_NTPase"/>
</dbReference>
<keyword evidence="6" id="KW-0067">ATP-binding</keyword>
<keyword evidence="7 10" id="KW-0829">Tyrosine-protein kinase</keyword>
<comment type="catalytic activity">
    <reaction evidence="8">
        <text>L-tyrosyl-[protein] + ATP = O-phospho-L-tyrosyl-[protein] + ADP + H(+)</text>
        <dbReference type="Rhea" id="RHEA:10596"/>
        <dbReference type="Rhea" id="RHEA-COMP:10136"/>
        <dbReference type="Rhea" id="RHEA-COMP:20101"/>
        <dbReference type="ChEBI" id="CHEBI:15378"/>
        <dbReference type="ChEBI" id="CHEBI:30616"/>
        <dbReference type="ChEBI" id="CHEBI:46858"/>
        <dbReference type="ChEBI" id="CHEBI:61978"/>
        <dbReference type="ChEBI" id="CHEBI:456216"/>
        <dbReference type="EC" id="2.7.10.2"/>
    </reaction>
</comment>
<dbReference type="STRING" id="946483.Cenrod_1371"/>
<dbReference type="Proteomes" id="UP000017184">
    <property type="component" value="Chromosome"/>
</dbReference>
<keyword evidence="11" id="KW-1185">Reference proteome</keyword>
<gene>
    <name evidence="10" type="ORF">Cenrod_1371</name>
</gene>
<evidence type="ECO:0000256" key="7">
    <source>
        <dbReference type="ARBA" id="ARBA00023137"/>
    </source>
</evidence>
<accession>U5NB50</accession>
<dbReference type="RefSeq" id="WP_022772793.1">
    <property type="nucleotide sequence ID" value="NC_022576.1"/>
</dbReference>
<dbReference type="InterPro" id="IPR037257">
    <property type="entry name" value="T2SS_E_N_sf"/>
</dbReference>
<dbReference type="Gene3D" id="3.40.50.300">
    <property type="entry name" value="P-loop containing nucleotide triphosphate hydrolases"/>
    <property type="match status" value="1"/>
</dbReference>
<dbReference type="CDD" id="cd05387">
    <property type="entry name" value="BY-kinase"/>
    <property type="match status" value="1"/>
</dbReference>
<evidence type="ECO:0000256" key="2">
    <source>
        <dbReference type="ARBA" id="ARBA00011903"/>
    </source>
</evidence>
<dbReference type="InterPro" id="IPR017479">
    <property type="entry name" value="Tyr_kinase_chain_length_EpsG"/>
</dbReference>
<dbReference type="EC" id="2.7.10.2" evidence="2"/>
<keyword evidence="3" id="KW-0808">Transferase</keyword>
<evidence type="ECO:0000256" key="4">
    <source>
        <dbReference type="ARBA" id="ARBA00022741"/>
    </source>
</evidence>
<dbReference type="PANTHER" id="PTHR32309:SF13">
    <property type="entry name" value="FERRIC ENTEROBACTIN TRANSPORT PROTEIN FEPE"/>
    <property type="match status" value="1"/>
</dbReference>
<dbReference type="Pfam" id="PF13614">
    <property type="entry name" value="AAA_31"/>
    <property type="match status" value="1"/>
</dbReference>
<dbReference type="InterPro" id="IPR005702">
    <property type="entry name" value="Wzc-like_C"/>
</dbReference>
<sequence length="329" mass="35110">MRAKTAARAAAPAAGYATTPEAGQTVHTAVSVSPIFSASRSIGDILVANGRLTQDSAQQILEYQQAHHVPFGEAALALRLLTKEDIDFALSQQYDYAYLSTSNTSLSPMLLAAYQPFGAVSESMRAVRSQLMLRWLNKPPENKVLRWLNKAGANKVLAIVSPRTGDGRSFVASNLAIVFAQQGQRTLLIDADLRAKPEQGQQAMFKLGKNFGLSGILANRAGMEVATLVPGLPNLAVIPAGANPPNPQELLGRLAFGNLLEAANQQFDVVLIDTPAGSVYADSEIIAARARNALMVSRRNATRIPDVIQLAQRLQSSGVELIGSVLNDA</sequence>